<evidence type="ECO:0000313" key="2">
    <source>
        <dbReference type="EMBL" id="MBB5017232.1"/>
    </source>
</evidence>
<feature type="region of interest" description="Disordered" evidence="1">
    <location>
        <begin position="63"/>
        <end position="82"/>
    </location>
</feature>
<accession>A0A840MKJ4</accession>
<dbReference type="Proteomes" id="UP000575898">
    <property type="component" value="Unassembled WGS sequence"/>
</dbReference>
<reference evidence="2 3" key="1">
    <citation type="submission" date="2020-08" db="EMBL/GenBank/DDBJ databases">
        <title>Genomic Encyclopedia of Type Strains, Phase IV (KMG-IV): sequencing the most valuable type-strain genomes for metagenomic binning, comparative biology and taxonomic classification.</title>
        <authorList>
            <person name="Goeker M."/>
        </authorList>
    </citation>
    <scope>NUCLEOTIDE SEQUENCE [LARGE SCALE GENOMIC DNA]</scope>
    <source>
        <strain evidence="2 3">DSM 27165</strain>
    </source>
</reference>
<organism evidence="2 3">
    <name type="scientific">Chitinivorax tropicus</name>
    <dbReference type="NCBI Taxonomy" id="714531"/>
    <lineage>
        <taxon>Bacteria</taxon>
        <taxon>Pseudomonadati</taxon>
        <taxon>Pseudomonadota</taxon>
        <taxon>Betaproteobacteria</taxon>
        <taxon>Chitinivorax</taxon>
    </lineage>
</organism>
<gene>
    <name evidence="2" type="ORF">HNQ59_000494</name>
</gene>
<dbReference type="AlphaFoldDB" id="A0A840MKJ4"/>
<dbReference type="EMBL" id="JACHHY010000002">
    <property type="protein sequence ID" value="MBB5017232.1"/>
    <property type="molecule type" value="Genomic_DNA"/>
</dbReference>
<comment type="caution">
    <text evidence="2">The sequence shown here is derived from an EMBL/GenBank/DDBJ whole genome shotgun (WGS) entry which is preliminary data.</text>
</comment>
<proteinExistence type="predicted"/>
<evidence type="ECO:0000313" key="3">
    <source>
        <dbReference type="Proteomes" id="UP000575898"/>
    </source>
</evidence>
<evidence type="ECO:0000256" key="1">
    <source>
        <dbReference type="SAM" id="MobiDB-lite"/>
    </source>
</evidence>
<keyword evidence="3" id="KW-1185">Reference proteome</keyword>
<protein>
    <submittedName>
        <fullName evidence="2">Uncharacterized protein</fullName>
    </submittedName>
</protein>
<name>A0A840MKJ4_9PROT</name>
<sequence>MTEMVPFANESDCLQLDELTIENREDRLELYGSLQITRDKVGLDLARQLQQLLNATVAQLESEDLPDQLPPPAVDEVDNPFA</sequence>